<proteinExistence type="predicted"/>
<dbReference type="Pfam" id="PF00400">
    <property type="entry name" value="WD40"/>
    <property type="match status" value="3"/>
</dbReference>
<keyword evidence="7" id="KW-0206">Cytoskeleton</keyword>
<evidence type="ECO:0000256" key="8">
    <source>
        <dbReference type="ARBA" id="ARBA00023273"/>
    </source>
</evidence>
<dbReference type="SUPFAM" id="SSF50978">
    <property type="entry name" value="WD40 repeat-like"/>
    <property type="match status" value="1"/>
</dbReference>
<comment type="caution">
    <text evidence="14">The sequence shown here is derived from an EMBL/GenBank/DDBJ whole genome shotgun (WGS) entry which is preliminary data.</text>
</comment>
<feature type="region of interest" description="Disordered" evidence="13">
    <location>
        <begin position="146"/>
        <end position="186"/>
    </location>
</feature>
<dbReference type="Proteomes" id="UP001648503">
    <property type="component" value="Unassembled WGS sequence"/>
</dbReference>
<dbReference type="SMART" id="SM00320">
    <property type="entry name" value="WD40"/>
    <property type="match status" value="6"/>
</dbReference>
<keyword evidence="3 12" id="KW-0853">WD repeat</keyword>
<organism evidence="14 15">
    <name type="scientific">Batrachochytrium salamandrivorans</name>
    <dbReference type="NCBI Taxonomy" id="1357716"/>
    <lineage>
        <taxon>Eukaryota</taxon>
        <taxon>Fungi</taxon>
        <taxon>Fungi incertae sedis</taxon>
        <taxon>Chytridiomycota</taxon>
        <taxon>Chytridiomycota incertae sedis</taxon>
        <taxon>Chytridiomycetes</taxon>
        <taxon>Rhizophydiales</taxon>
        <taxon>Rhizophydiales incertae sedis</taxon>
        <taxon>Batrachochytrium</taxon>
    </lineage>
</organism>
<evidence type="ECO:0000256" key="10">
    <source>
        <dbReference type="ARBA" id="ARBA00040002"/>
    </source>
</evidence>
<keyword evidence="5" id="KW-0282">Flagellum</keyword>
<feature type="compositionally biased region" description="Basic and acidic residues" evidence="13">
    <location>
        <begin position="316"/>
        <end position="325"/>
    </location>
</feature>
<comment type="subcellular location">
    <subcellularLocation>
        <location evidence="1">Cytoplasm</location>
        <location evidence="1">Cytoskeleton</location>
        <location evidence="1">Flagellum axoneme</location>
    </subcellularLocation>
    <subcellularLocation>
        <location evidence="9">Dynein axonemal particle</location>
    </subcellularLocation>
</comment>
<feature type="compositionally biased region" description="Polar residues" evidence="13">
    <location>
        <begin position="332"/>
        <end position="342"/>
    </location>
</feature>
<dbReference type="PROSITE" id="PS50294">
    <property type="entry name" value="WD_REPEATS_REGION"/>
    <property type="match status" value="1"/>
</dbReference>
<evidence type="ECO:0000256" key="7">
    <source>
        <dbReference type="ARBA" id="ARBA00023212"/>
    </source>
</evidence>
<evidence type="ECO:0000256" key="9">
    <source>
        <dbReference type="ARBA" id="ARBA00024190"/>
    </source>
</evidence>
<evidence type="ECO:0000256" key="3">
    <source>
        <dbReference type="ARBA" id="ARBA00022574"/>
    </source>
</evidence>
<feature type="repeat" description="WD" evidence="12">
    <location>
        <begin position="768"/>
        <end position="803"/>
    </location>
</feature>
<sequence>MDNTIRSSSKLGKPTGLGRSTSHNARSSTHILNSHRSKNGILLSSGFSTGSRQSIRGSRLGLDRKVAIQTREGTVSIFDDDGSDVTPLSLITPRKLHHKDGGGGVSSTNDMSMTNMVKESVSDVLSHLEQLTTSSWSSSIMGKSASSFSNTSHMVSGSESINYERDDDSSSVVSTDSAEDGQPNNEMKNKFNTHVFPGISMHSPIQAEIDSKKQIHVMLTETDTIVLLNIPSICVSNESVEEITLVKASNAKYKELLESRANNDNFVCRGMQTLNDALKSKDIQATAQKQANAEVMVNQWTIYDTYNQASGGLDSIHGDRGKDNDMEGLENDYSSNQTPLLSATRPVATSSISLVSHSLARGDSVSTNHFEEDRVDLSSSSANASNQSNHALNNQPKQTALSAVPLNLNSARLAHNLALMERAIVGNNYKEKLISYRNLADAEMTEQKRVQEIMNLKLHENQDNTIDSYEQENEQGMTESDRLNNSAPTLQLLWSYRCELTRGRNVMCMAWNKQNEDIIAVAYGEAHHLSGSMAGLILCWSVKNPEWPERIYTSQHAVTSIDFSRMNPSLLAAGLSDGRIVIYDVRRKDETPVLDNSMNGKHQDPVWELKWVERERVTGDEQSRGETLVSVSTDGRVTQWMVRKGLEFTDLMTLKRLPKEKISPAAARSTTTDIGGKSKSYISRHTGGLCFDFNPKDSNIYLVGTEEGYIHKCSCSYNEQYLYTFCSHDGPVTKVKWSPFLSGVFLSCSSDWTVRLWNQESGQEVFKFQSGRDSVTDIAWSPHFSTCFGSVSSDGRLEIWDLKCSVLDPIISHNVLDRQLTTMLFASQSPTVITGDDNGVVTVYKICHPSEVEKDTLTTGRMDARAGLGMHDEIAQEWRLQNSLELQKVIAEKINAGMAAAGK</sequence>
<keyword evidence="4" id="KW-0677">Repeat</keyword>
<evidence type="ECO:0000256" key="13">
    <source>
        <dbReference type="SAM" id="MobiDB-lite"/>
    </source>
</evidence>
<dbReference type="InterPro" id="IPR036322">
    <property type="entry name" value="WD40_repeat_dom_sf"/>
</dbReference>
<feature type="compositionally biased region" description="Low complexity" evidence="13">
    <location>
        <begin position="377"/>
        <end position="394"/>
    </location>
</feature>
<evidence type="ECO:0000256" key="11">
    <source>
        <dbReference type="ARBA" id="ARBA00041557"/>
    </source>
</evidence>
<dbReference type="Gene3D" id="2.130.10.10">
    <property type="entry name" value="YVTN repeat-like/Quinoprotein amine dehydrogenase"/>
    <property type="match status" value="2"/>
</dbReference>
<feature type="region of interest" description="Disordered" evidence="13">
    <location>
        <begin position="313"/>
        <end position="342"/>
    </location>
</feature>
<dbReference type="InterPro" id="IPR001680">
    <property type="entry name" value="WD40_rpt"/>
</dbReference>
<name>A0ABQ8F2B7_9FUNG</name>
<feature type="repeat" description="WD" evidence="12">
    <location>
        <begin position="725"/>
        <end position="767"/>
    </location>
</feature>
<keyword evidence="2" id="KW-0963">Cytoplasm</keyword>
<evidence type="ECO:0000256" key="12">
    <source>
        <dbReference type="PROSITE-ProRule" id="PRU00221"/>
    </source>
</evidence>
<feature type="compositionally biased region" description="Polar residues" evidence="13">
    <location>
        <begin position="146"/>
        <end position="161"/>
    </location>
</feature>
<dbReference type="PROSITE" id="PS50082">
    <property type="entry name" value="WD_REPEATS_2"/>
    <property type="match status" value="2"/>
</dbReference>
<reference evidence="14 15" key="1">
    <citation type="submission" date="2021-02" db="EMBL/GenBank/DDBJ databases">
        <title>Variation within the Batrachochytrium salamandrivorans European outbreak.</title>
        <authorList>
            <person name="Kelly M."/>
            <person name="Pasmans F."/>
            <person name="Shea T.P."/>
            <person name="Munoz J.F."/>
            <person name="Carranza S."/>
            <person name="Cuomo C.A."/>
            <person name="Martel A."/>
        </authorList>
    </citation>
    <scope>NUCLEOTIDE SEQUENCE [LARGE SCALE GENOMIC DNA]</scope>
    <source>
        <strain evidence="14 15">AMFP18/2</strain>
    </source>
</reference>
<dbReference type="PANTHER" id="PTHR12442:SF12">
    <property type="entry name" value="DYNEIN AXONEMAL INTERMEDIATE CHAIN 4"/>
    <property type="match status" value="1"/>
</dbReference>
<accession>A0ABQ8F2B7</accession>
<evidence type="ECO:0000256" key="4">
    <source>
        <dbReference type="ARBA" id="ARBA00022737"/>
    </source>
</evidence>
<evidence type="ECO:0000256" key="6">
    <source>
        <dbReference type="ARBA" id="ARBA00023069"/>
    </source>
</evidence>
<evidence type="ECO:0000313" key="14">
    <source>
        <dbReference type="EMBL" id="KAH6590902.1"/>
    </source>
</evidence>
<dbReference type="InterPro" id="IPR015943">
    <property type="entry name" value="WD40/YVTN_repeat-like_dom_sf"/>
</dbReference>
<feature type="compositionally biased region" description="Polar residues" evidence="13">
    <location>
        <begin position="18"/>
        <end position="32"/>
    </location>
</feature>
<keyword evidence="15" id="KW-1185">Reference proteome</keyword>
<evidence type="ECO:0000256" key="1">
    <source>
        <dbReference type="ARBA" id="ARBA00004611"/>
    </source>
</evidence>
<evidence type="ECO:0000256" key="2">
    <source>
        <dbReference type="ARBA" id="ARBA00022490"/>
    </source>
</evidence>
<gene>
    <name evidence="14" type="ORF">BASA50_008903</name>
</gene>
<evidence type="ECO:0000256" key="5">
    <source>
        <dbReference type="ARBA" id="ARBA00022846"/>
    </source>
</evidence>
<feature type="region of interest" description="Disordered" evidence="13">
    <location>
        <begin position="373"/>
        <end position="394"/>
    </location>
</feature>
<evidence type="ECO:0000313" key="15">
    <source>
        <dbReference type="Proteomes" id="UP001648503"/>
    </source>
</evidence>
<feature type="compositionally biased region" description="Polar residues" evidence="13">
    <location>
        <begin position="1"/>
        <end position="10"/>
    </location>
</feature>
<protein>
    <recommendedName>
        <fullName evidence="10">Dynein axonemal intermediate chain 4</fullName>
    </recommendedName>
    <alternativeName>
        <fullName evidence="11">WD repeat-containing protein 78</fullName>
    </alternativeName>
</protein>
<dbReference type="PANTHER" id="PTHR12442">
    <property type="entry name" value="DYNEIN INTERMEDIATE CHAIN"/>
    <property type="match status" value="1"/>
</dbReference>
<dbReference type="InterPro" id="IPR050687">
    <property type="entry name" value="Dynein_IC"/>
</dbReference>
<keyword evidence="8" id="KW-0966">Cell projection</keyword>
<feature type="region of interest" description="Disordered" evidence="13">
    <location>
        <begin position="1"/>
        <end position="35"/>
    </location>
</feature>
<keyword evidence="6" id="KW-0969">Cilium</keyword>
<dbReference type="EMBL" id="JAFCIX010000418">
    <property type="protein sequence ID" value="KAH6590902.1"/>
    <property type="molecule type" value="Genomic_DNA"/>
</dbReference>